<dbReference type="GO" id="GO:0004553">
    <property type="term" value="F:hydrolase activity, hydrolyzing O-glycosyl compounds"/>
    <property type="evidence" value="ECO:0007669"/>
    <property type="project" value="UniProtKB-ARBA"/>
</dbReference>
<dbReference type="NCBIfam" id="TIGR04183">
    <property type="entry name" value="Por_Secre_tail"/>
    <property type="match status" value="1"/>
</dbReference>
<dbReference type="SUPFAM" id="SSF49899">
    <property type="entry name" value="Concanavalin A-like lectins/glucanases"/>
    <property type="match status" value="1"/>
</dbReference>
<organism evidence="5 6">
    <name type="scientific">Neotamlana nanhaiensis</name>
    <dbReference type="NCBI Taxonomy" id="1382798"/>
    <lineage>
        <taxon>Bacteria</taxon>
        <taxon>Pseudomonadati</taxon>
        <taxon>Bacteroidota</taxon>
        <taxon>Flavobacteriia</taxon>
        <taxon>Flavobacteriales</taxon>
        <taxon>Flavobacteriaceae</taxon>
        <taxon>Neotamlana</taxon>
    </lineage>
</organism>
<comment type="caution">
    <text evidence="5">The sequence shown here is derived from an EMBL/GenBank/DDBJ whole genome shotgun (WGS) entry which is preliminary data.</text>
</comment>
<name>A0A0D7W7K5_9FLAO</name>
<dbReference type="InterPro" id="IPR013320">
    <property type="entry name" value="ConA-like_dom_sf"/>
</dbReference>
<keyword evidence="1 2" id="KW-0732">Signal</keyword>
<proteinExistence type="predicted"/>
<evidence type="ECO:0000313" key="6">
    <source>
        <dbReference type="Proteomes" id="UP000032361"/>
    </source>
</evidence>
<dbReference type="InterPro" id="IPR025883">
    <property type="entry name" value="Cadherin-like_domain"/>
</dbReference>
<dbReference type="Pfam" id="PF13385">
    <property type="entry name" value="Laminin_G_3"/>
    <property type="match status" value="1"/>
</dbReference>
<feature type="domain" description="Cadherin-like beta-sandwich-like" evidence="3">
    <location>
        <begin position="254"/>
        <end position="332"/>
    </location>
</feature>
<evidence type="ECO:0000259" key="3">
    <source>
        <dbReference type="Pfam" id="PF12733"/>
    </source>
</evidence>
<evidence type="ECO:0000256" key="1">
    <source>
        <dbReference type="ARBA" id="ARBA00022729"/>
    </source>
</evidence>
<dbReference type="Pfam" id="PF18962">
    <property type="entry name" value="Por_Secre_tail"/>
    <property type="match status" value="1"/>
</dbReference>
<dbReference type="PATRIC" id="fig|1382798.3.peg.530"/>
<dbReference type="InterPro" id="IPR026444">
    <property type="entry name" value="Secre_tail"/>
</dbReference>
<dbReference type="STRING" id="1382798.PK35_02615"/>
<feature type="signal peptide" evidence="2">
    <location>
        <begin position="1"/>
        <end position="33"/>
    </location>
</feature>
<evidence type="ECO:0000313" key="5">
    <source>
        <dbReference type="EMBL" id="KJD34678.1"/>
    </source>
</evidence>
<dbReference type="Pfam" id="PF12733">
    <property type="entry name" value="Cadherin-like"/>
    <property type="match status" value="1"/>
</dbReference>
<sequence>MKKLLHSKTRKNYFLKFALVPLLLFAFATISNAQTLMHSYTFNGNANDGTGSANGSLSATGATFSPDGKINLNDGYLTFDAGVIDVPSYTSITFEVVFNQTAGQTGFHTLLAFGTQGSLGSDYVQLQPARADDVLRAAISCNNTTNPWATETGINDTSEITDEDVHHSVITITADEMALYLDGTLIGTTALAGDNVLSNIGNTFASLGYSTYMNDPLWSGSIDEFNIYSGAMDATTVSSRAASFLGGTNANLATLTVSPGTLTPTFDAGVISYGVSVPAGTTSVNISATTEDGSATINSGVGTLTLTDGEGTASISVTASDGITTKTYNLSIQEECFMPLGANNLVPDPYCADRSVYQGWGSVSVTNDLAETYCGGASLKLGNGGSGCDAALDINPATFLQPETTYRVRVMVKTVDGNIGFRVSAADPTFDYSIDTNGVWELQDFTFTTGAGATTDGFISFNKCDSASNATYTYIDNFEIYDMSTLSADDFELNNVAFKLYPNPSTNNVFKIALNDFDSAVNVKVFNLLGKEVINKDFVSNSKTIEVNHKLNAGIYIVKINDSATSKLIVK</sequence>
<keyword evidence="6" id="KW-1185">Reference proteome</keyword>
<reference evidence="5 6" key="1">
    <citation type="journal article" date="2015" name="Antonie Van Leeuwenhoek">
        <title>Tamlana nanhaiensis sp. nov., isolated from surface seawater collected from the South China Sea.</title>
        <authorList>
            <person name="Liu X."/>
            <person name="Lai Q."/>
            <person name="Du Y."/>
            <person name="Li G."/>
            <person name="Sun F."/>
            <person name="Shao Z."/>
        </authorList>
    </citation>
    <scope>NUCLEOTIDE SEQUENCE [LARGE SCALE GENOMIC DNA]</scope>
    <source>
        <strain evidence="5 6">FHC16</strain>
    </source>
</reference>
<gene>
    <name evidence="5" type="ORF">PK35_02615</name>
</gene>
<dbReference type="Proteomes" id="UP000032361">
    <property type="component" value="Unassembled WGS sequence"/>
</dbReference>
<dbReference type="GO" id="GO:0005975">
    <property type="term" value="P:carbohydrate metabolic process"/>
    <property type="evidence" value="ECO:0007669"/>
    <property type="project" value="UniProtKB-ARBA"/>
</dbReference>
<feature type="chain" id="PRO_5002325583" description="Cadherin-like beta sandwich domain-containing protein" evidence="2">
    <location>
        <begin position="34"/>
        <end position="571"/>
    </location>
</feature>
<dbReference type="AlphaFoldDB" id="A0A0D7W7K5"/>
<evidence type="ECO:0000259" key="4">
    <source>
        <dbReference type="Pfam" id="PF18962"/>
    </source>
</evidence>
<protein>
    <recommendedName>
        <fullName evidence="7">Cadherin-like beta sandwich domain-containing protein</fullName>
    </recommendedName>
</protein>
<dbReference type="Gene3D" id="2.60.120.260">
    <property type="entry name" value="Galactose-binding domain-like"/>
    <property type="match status" value="1"/>
</dbReference>
<dbReference type="Gene3D" id="2.60.120.200">
    <property type="match status" value="1"/>
</dbReference>
<dbReference type="RefSeq" id="WP_044625066.1">
    <property type="nucleotide sequence ID" value="NZ_JTDV01000001.1"/>
</dbReference>
<evidence type="ECO:0000256" key="2">
    <source>
        <dbReference type="SAM" id="SignalP"/>
    </source>
</evidence>
<accession>A0A0D7W7K5</accession>
<feature type="domain" description="Secretion system C-terminal sorting" evidence="4">
    <location>
        <begin position="500"/>
        <end position="570"/>
    </location>
</feature>
<dbReference type="OrthoDB" id="1153025at2"/>
<evidence type="ECO:0008006" key="7">
    <source>
        <dbReference type="Google" id="ProtNLM"/>
    </source>
</evidence>
<dbReference type="EMBL" id="JTDV01000001">
    <property type="protein sequence ID" value="KJD34678.1"/>
    <property type="molecule type" value="Genomic_DNA"/>
</dbReference>